<keyword evidence="1" id="KW-0812">Transmembrane</keyword>
<feature type="transmembrane region" description="Helical" evidence="1">
    <location>
        <begin position="121"/>
        <end position="144"/>
    </location>
</feature>
<evidence type="ECO:0000313" key="2">
    <source>
        <dbReference type="EMBL" id="MBM6699625.1"/>
    </source>
</evidence>
<feature type="transmembrane region" description="Helical" evidence="1">
    <location>
        <begin position="179"/>
        <end position="196"/>
    </location>
</feature>
<proteinExistence type="predicted"/>
<feature type="transmembrane region" description="Helical" evidence="1">
    <location>
        <begin position="62"/>
        <end position="81"/>
    </location>
</feature>
<protein>
    <submittedName>
        <fullName evidence="2">Uncharacterized protein</fullName>
    </submittedName>
</protein>
<dbReference type="Proteomes" id="UP000718821">
    <property type="component" value="Unassembled WGS sequence"/>
</dbReference>
<feature type="transmembrane region" description="Helical" evidence="1">
    <location>
        <begin position="87"/>
        <end position="109"/>
    </location>
</feature>
<gene>
    <name evidence="2" type="ORF">H7U32_04710</name>
</gene>
<keyword evidence="1" id="KW-0472">Membrane</keyword>
<keyword evidence="1" id="KW-1133">Transmembrane helix</keyword>
<reference evidence="2" key="2">
    <citation type="journal article" date="2021" name="Sci. Rep.">
        <title>The distribution of antibiotic resistance genes in chicken gut microbiota commensals.</title>
        <authorList>
            <person name="Juricova H."/>
            <person name="Matiasovicova J."/>
            <person name="Kubasova T."/>
            <person name="Cejkova D."/>
            <person name="Rychlik I."/>
        </authorList>
    </citation>
    <scope>NUCLEOTIDE SEQUENCE</scope>
    <source>
        <strain evidence="2">An836</strain>
    </source>
</reference>
<keyword evidence="3" id="KW-1185">Reference proteome</keyword>
<sequence>MTVLERRIAPVVFCAAVLLLPVDGLVYGVQMPYWSPISPVLFLAYVLLNARRLPWALRRHPYVPVMFCAMAAVSVVGWVTIGVNPTYLGRTTLAVTAAMALVLALSLAFDRSPEAGGIRPHTVVTVAVVAYAAAFLFGVFTWLAEPAHFGWGAVQRTLNPVFLRQYFSSRPQFLFAEPSYIGMHLYGVLLPMFWLTRDRRLPVLIAIFAVGALAMGSGARIAVDSAVALVLVAVMMVRWRRLARNPRALAGAVAGLAAAAVAGAAVVLSQPRLREVLTGGLLSSDASMSARLLRTVAPLMAGLRDPLHLLFGFGAGNLGVAMERGYGPAMAWYTAHGGMMTQEIEEMRHPFAPTLNRAGNVFTMNAYASFVTEFGLLLAIAAVVLLLVHITRHHAWSKTTVCWLLLLAYLYAQFEAYAFYALPLFLWATGRRRGSRSDACPRAVRRLVQ</sequence>
<evidence type="ECO:0000313" key="3">
    <source>
        <dbReference type="Proteomes" id="UP000718821"/>
    </source>
</evidence>
<dbReference type="AlphaFoldDB" id="A0A938WVN7"/>
<dbReference type="RefSeq" id="WP_204468524.1">
    <property type="nucleotide sequence ID" value="NZ_JACLYU010000006.1"/>
</dbReference>
<evidence type="ECO:0000256" key="1">
    <source>
        <dbReference type="SAM" id="Phobius"/>
    </source>
</evidence>
<feature type="transmembrane region" description="Helical" evidence="1">
    <location>
        <begin position="34"/>
        <end position="50"/>
    </location>
</feature>
<name>A0A938WVN7_9BIFI</name>
<feature type="transmembrane region" description="Helical" evidence="1">
    <location>
        <begin position="403"/>
        <end position="427"/>
    </location>
</feature>
<feature type="transmembrane region" description="Helical" evidence="1">
    <location>
        <begin position="366"/>
        <end position="391"/>
    </location>
</feature>
<accession>A0A938WVN7</accession>
<comment type="caution">
    <text evidence="2">The sequence shown here is derived from an EMBL/GenBank/DDBJ whole genome shotgun (WGS) entry which is preliminary data.</text>
</comment>
<organism evidence="2 3">
    <name type="scientific">Bifidobacterium pullorum subsp. saeculare</name>
    <dbReference type="NCBI Taxonomy" id="78257"/>
    <lineage>
        <taxon>Bacteria</taxon>
        <taxon>Bacillati</taxon>
        <taxon>Actinomycetota</taxon>
        <taxon>Actinomycetes</taxon>
        <taxon>Bifidobacteriales</taxon>
        <taxon>Bifidobacteriaceae</taxon>
        <taxon>Bifidobacterium</taxon>
    </lineage>
</organism>
<reference evidence="2" key="1">
    <citation type="submission" date="2020-08" db="EMBL/GenBank/DDBJ databases">
        <authorList>
            <person name="Cejkova D."/>
            <person name="Kubasova T."/>
            <person name="Jahodarova E."/>
            <person name="Rychlik I."/>
        </authorList>
    </citation>
    <scope>NUCLEOTIDE SEQUENCE</scope>
    <source>
        <strain evidence="2">An836</strain>
    </source>
</reference>
<dbReference type="EMBL" id="JACLYU010000006">
    <property type="protein sequence ID" value="MBM6699625.1"/>
    <property type="molecule type" value="Genomic_DNA"/>
</dbReference>
<feature type="transmembrane region" description="Helical" evidence="1">
    <location>
        <begin position="203"/>
        <end position="236"/>
    </location>
</feature>
<feature type="transmembrane region" description="Helical" evidence="1">
    <location>
        <begin position="248"/>
        <end position="268"/>
    </location>
</feature>